<evidence type="ECO:0000313" key="2">
    <source>
        <dbReference type="EMBL" id="KAH7250776.1"/>
    </source>
</evidence>
<comment type="caution">
    <text evidence="2">The sequence shown here is derived from an EMBL/GenBank/DDBJ whole genome shotgun (WGS) entry which is preliminary data.</text>
</comment>
<dbReference type="OrthoDB" id="194358at2759"/>
<protein>
    <submittedName>
        <fullName evidence="2">Heterokaryon incompatibility protein-domain-containing protein</fullName>
    </submittedName>
</protein>
<dbReference type="PANTHER" id="PTHR24148">
    <property type="entry name" value="ANKYRIN REPEAT DOMAIN-CONTAINING PROTEIN 39 HOMOLOG-RELATED"/>
    <property type="match status" value="1"/>
</dbReference>
<sequence length="853" mass="95042">MTTQSIDLDLYEIAVILPLKRDYEAAAKSLDQVFLRSFLQSTGAECTLGRAGLHHVVLVTGLDNISAADSVAAVYPNLLEAFSSIRVGFLVGVDAIAPYDGCAKAGDVVVGLPQSHESGIAHCDLDKSRDQKRLCITGNWGKPPGFVQSAVDHTLSSQCLPTWYEYLDKHSSTIACPDESLEDDPARNQRGLKEVAPSLNSPPRFNLAKWAPNVIKGRIGTSNQPLSGSELFHNPADDDGILCFETAAANLQGPLPLLVVCGVGEADTPSLPREHAINASKVASVYTIFLASRLDALQLTRRRRLSKIYHHRPFCLERPAFRLLRLERGTSLPIQCNIFQAYLDQPDTLIDYEALSYAWGNSEKSEVVIVDKRVLPITENLHMALQHLRQEDIDRILWVDAICIDQSNVAERGHQVTYMGSIYERANSVIVWLGSASKDAGLLISALNMLQHQTSSQAFRTSKRTDANWRDIWDKIQEKPSPSQRAHQLNSGLQELTRKSWFTRVWILQEVAKARRAQIHCTAGIVDAKLFALAPWLLRARVQPQSQAILDIMPGPSRQSSWWSKERTLRELLWRFRECRATDPRDRVYALLGISSIADESIKPDYGKSERQVLWDVCDHLFGGLEAPVDLSLIYSIAELQEELGILSVAVLEPRTARWISPDELERSLNRRGHARWAKGIRKLAGSGLGTSSLAFLLTRLDAAPNVGPRLLHEGVPLRKDTLATLLDPKFTINLDMNSTSLIAIRVGKDTLHLLFQDGNPESRVCRSILNEAILTGEETFSFSISSFNPAPKRLKKFLYDSIPDTETLEELPISNFEASPEKLLDIRPLAWLMMLNSLSSFIFGVVSAWEST</sequence>
<reference evidence="2" key="1">
    <citation type="journal article" date="2021" name="Nat. Commun.">
        <title>Genetic determinants of endophytism in the Arabidopsis root mycobiome.</title>
        <authorList>
            <person name="Mesny F."/>
            <person name="Miyauchi S."/>
            <person name="Thiergart T."/>
            <person name="Pickel B."/>
            <person name="Atanasova L."/>
            <person name="Karlsson M."/>
            <person name="Huettel B."/>
            <person name="Barry K.W."/>
            <person name="Haridas S."/>
            <person name="Chen C."/>
            <person name="Bauer D."/>
            <person name="Andreopoulos W."/>
            <person name="Pangilinan J."/>
            <person name="LaButti K."/>
            <person name="Riley R."/>
            <person name="Lipzen A."/>
            <person name="Clum A."/>
            <person name="Drula E."/>
            <person name="Henrissat B."/>
            <person name="Kohler A."/>
            <person name="Grigoriev I.V."/>
            <person name="Martin F.M."/>
            <person name="Hacquard S."/>
        </authorList>
    </citation>
    <scope>NUCLEOTIDE SEQUENCE</scope>
    <source>
        <strain evidence="2">FSSC 5 MPI-SDFR-AT-0091</strain>
    </source>
</reference>
<proteinExistence type="predicted"/>
<dbReference type="AlphaFoldDB" id="A0A9P9H509"/>
<dbReference type="GO" id="GO:0009116">
    <property type="term" value="P:nucleoside metabolic process"/>
    <property type="evidence" value="ECO:0007669"/>
    <property type="project" value="InterPro"/>
</dbReference>
<dbReference type="GO" id="GO:0003824">
    <property type="term" value="F:catalytic activity"/>
    <property type="evidence" value="ECO:0007669"/>
    <property type="project" value="InterPro"/>
</dbReference>
<name>A0A9P9H509_FUSSL</name>
<dbReference type="Proteomes" id="UP000736672">
    <property type="component" value="Unassembled WGS sequence"/>
</dbReference>
<gene>
    <name evidence="2" type="ORF">B0J15DRAFT_496878</name>
</gene>
<dbReference type="Pfam" id="PF06985">
    <property type="entry name" value="HET"/>
    <property type="match status" value="1"/>
</dbReference>
<dbReference type="EMBL" id="JAGTJS010000012">
    <property type="protein sequence ID" value="KAH7250776.1"/>
    <property type="molecule type" value="Genomic_DNA"/>
</dbReference>
<dbReference type="InterPro" id="IPR052895">
    <property type="entry name" value="HetReg/Transcr_Mod"/>
</dbReference>
<keyword evidence="3" id="KW-1185">Reference proteome</keyword>
<dbReference type="InterPro" id="IPR035994">
    <property type="entry name" value="Nucleoside_phosphorylase_sf"/>
</dbReference>
<organism evidence="2 3">
    <name type="scientific">Fusarium solani</name>
    <name type="common">Filamentous fungus</name>
    <dbReference type="NCBI Taxonomy" id="169388"/>
    <lineage>
        <taxon>Eukaryota</taxon>
        <taxon>Fungi</taxon>
        <taxon>Dikarya</taxon>
        <taxon>Ascomycota</taxon>
        <taxon>Pezizomycotina</taxon>
        <taxon>Sordariomycetes</taxon>
        <taxon>Hypocreomycetidae</taxon>
        <taxon>Hypocreales</taxon>
        <taxon>Nectriaceae</taxon>
        <taxon>Fusarium</taxon>
        <taxon>Fusarium solani species complex</taxon>
    </lineage>
</organism>
<evidence type="ECO:0000259" key="1">
    <source>
        <dbReference type="Pfam" id="PF06985"/>
    </source>
</evidence>
<dbReference type="Gene3D" id="3.40.50.1580">
    <property type="entry name" value="Nucleoside phosphorylase domain"/>
    <property type="match status" value="1"/>
</dbReference>
<dbReference type="PANTHER" id="PTHR24148:SF78">
    <property type="entry name" value="HETEROKARYON INCOMPATIBILITY DOMAIN-CONTAINING PROTEIN"/>
    <property type="match status" value="1"/>
</dbReference>
<evidence type="ECO:0000313" key="3">
    <source>
        <dbReference type="Proteomes" id="UP000736672"/>
    </source>
</evidence>
<feature type="domain" description="Heterokaryon incompatibility" evidence="1">
    <location>
        <begin position="352"/>
        <end position="510"/>
    </location>
</feature>
<accession>A0A9P9H509</accession>
<dbReference type="InterPro" id="IPR010730">
    <property type="entry name" value="HET"/>
</dbReference>